<dbReference type="KEGG" id="mnt:21392605"/>
<dbReference type="EMBL" id="KE346039">
    <property type="protein sequence ID" value="EXC24977.1"/>
    <property type="molecule type" value="Genomic_DNA"/>
</dbReference>
<evidence type="ECO:0000313" key="5">
    <source>
        <dbReference type="Proteomes" id="UP000030645"/>
    </source>
</evidence>
<dbReference type="AlphaFoldDB" id="W9SSU6"/>
<dbReference type="SUPFAM" id="SSF54495">
    <property type="entry name" value="UBC-like"/>
    <property type="match status" value="1"/>
</dbReference>
<dbReference type="PANTHER" id="PTHR46116:SF19">
    <property type="entry name" value="UBIQUITIN-CONJUGATING ENZYME FAMILY PROTEIN"/>
    <property type="match status" value="1"/>
</dbReference>
<dbReference type="STRING" id="981085.W9SSU6"/>
<evidence type="ECO:0000256" key="2">
    <source>
        <dbReference type="ARBA" id="ARBA00022786"/>
    </source>
</evidence>
<dbReference type="InterPro" id="IPR000608">
    <property type="entry name" value="UBC"/>
</dbReference>
<dbReference type="GO" id="GO:0061631">
    <property type="term" value="F:ubiquitin conjugating enzyme activity"/>
    <property type="evidence" value="ECO:0007669"/>
    <property type="project" value="TreeGrafter"/>
</dbReference>
<reference evidence="5" key="1">
    <citation type="submission" date="2013-01" db="EMBL/GenBank/DDBJ databases">
        <title>Draft Genome Sequence of a Mulberry Tree, Morus notabilis C.K. Schneid.</title>
        <authorList>
            <person name="He N."/>
            <person name="Zhao S."/>
        </authorList>
    </citation>
    <scope>NUCLEOTIDE SEQUENCE</scope>
</reference>
<evidence type="ECO:0000256" key="1">
    <source>
        <dbReference type="ARBA" id="ARBA00022679"/>
    </source>
</evidence>
<proteinExistence type="predicted"/>
<protein>
    <submittedName>
        <fullName evidence="4">Putative ubiquitin-conjugating enzyme E2 23</fullName>
    </submittedName>
</protein>
<accession>W9SSU6</accession>
<organism evidence="4 5">
    <name type="scientific">Morus notabilis</name>
    <dbReference type="NCBI Taxonomy" id="981085"/>
    <lineage>
        <taxon>Eukaryota</taxon>
        <taxon>Viridiplantae</taxon>
        <taxon>Streptophyta</taxon>
        <taxon>Embryophyta</taxon>
        <taxon>Tracheophyta</taxon>
        <taxon>Spermatophyta</taxon>
        <taxon>Magnoliopsida</taxon>
        <taxon>eudicotyledons</taxon>
        <taxon>Gunneridae</taxon>
        <taxon>Pentapetalae</taxon>
        <taxon>rosids</taxon>
        <taxon>fabids</taxon>
        <taxon>Rosales</taxon>
        <taxon>Moraceae</taxon>
        <taxon>Moreae</taxon>
        <taxon>Morus</taxon>
    </lineage>
</organism>
<dbReference type="OrthoDB" id="47801at2759"/>
<keyword evidence="5" id="KW-1185">Reference proteome</keyword>
<sequence length="347" mass="40149">MASSSAYEFKRFDVVSNGVIDNHFYEGPTRPSADLHKKIMHEWRILEKHLPDTIFVRVHERQIDLLRAAIIGAAGTPYHDALFFFDLSFPADYPNRPPVLHYHSHGHRINPNLYACGKVCLSLLNTWTGKKSEMWNPKESTILQVLVSIQALVLNSKPYFNEPGAGIIGNWEKQSRAYNENAFLLTCKTTAHTLRNPPRDFEELVVEHFRRERAATVLGACRAYAEERVTVGEYREGCCNWDETASLEKKTKKKKKDADVARKFREELKMVYKLMWKAFVERGIPVEGFGEFLVLEDETTTSEREKSNNKNDNVNGIVKRFVEKMKKVLRLKKKAKEKEIPVITWFD</sequence>
<evidence type="ECO:0000313" key="4">
    <source>
        <dbReference type="EMBL" id="EXC24977.1"/>
    </source>
</evidence>
<dbReference type="PROSITE" id="PS50127">
    <property type="entry name" value="UBC_2"/>
    <property type="match status" value="1"/>
</dbReference>
<dbReference type="Gene3D" id="3.10.110.10">
    <property type="entry name" value="Ubiquitin Conjugating Enzyme"/>
    <property type="match status" value="1"/>
</dbReference>
<dbReference type="InterPro" id="IPR016135">
    <property type="entry name" value="UBQ-conjugating_enzyme/RWD"/>
</dbReference>
<keyword evidence="1" id="KW-0808">Transferase</keyword>
<dbReference type="eggNOG" id="KOG0895">
    <property type="taxonomic scope" value="Eukaryota"/>
</dbReference>
<dbReference type="SMART" id="SM00212">
    <property type="entry name" value="UBCc"/>
    <property type="match status" value="1"/>
</dbReference>
<dbReference type="PANTHER" id="PTHR46116">
    <property type="entry name" value="(E3-INDEPENDENT) E2 UBIQUITIN-CONJUGATING ENZYME"/>
    <property type="match status" value="1"/>
</dbReference>
<dbReference type="CDD" id="cd23837">
    <property type="entry name" value="UBCc_UBE2O"/>
    <property type="match status" value="1"/>
</dbReference>
<keyword evidence="2" id="KW-0833">Ubl conjugation pathway</keyword>
<name>W9SSU6_9ROSA</name>
<gene>
    <name evidence="4" type="ORF">L484_009266</name>
</gene>
<dbReference type="Proteomes" id="UP000030645">
    <property type="component" value="Unassembled WGS sequence"/>
</dbReference>
<dbReference type="Pfam" id="PF00179">
    <property type="entry name" value="UQ_con"/>
    <property type="match status" value="1"/>
</dbReference>
<evidence type="ECO:0000259" key="3">
    <source>
        <dbReference type="PROSITE" id="PS50127"/>
    </source>
</evidence>
<feature type="domain" description="UBC core" evidence="3">
    <location>
        <begin position="34"/>
        <end position="191"/>
    </location>
</feature>